<dbReference type="SMART" id="SM00343">
    <property type="entry name" value="ZnF_C2HC"/>
    <property type="match status" value="2"/>
</dbReference>
<dbReference type="PROSITE" id="PS50158">
    <property type="entry name" value="ZF_CCHC"/>
    <property type="match status" value="2"/>
</dbReference>
<name>A0A811P5K4_9POAL</name>
<reference evidence="4" key="1">
    <citation type="submission" date="2020-10" db="EMBL/GenBank/DDBJ databases">
        <authorList>
            <person name="Han B."/>
            <person name="Lu T."/>
            <person name="Zhao Q."/>
            <person name="Huang X."/>
            <person name="Zhao Y."/>
        </authorList>
    </citation>
    <scope>NUCLEOTIDE SEQUENCE</scope>
</reference>
<dbReference type="EMBL" id="CAJGYO010000005">
    <property type="protein sequence ID" value="CAD6232924.1"/>
    <property type="molecule type" value="Genomic_DNA"/>
</dbReference>
<keyword evidence="1" id="KW-0863">Zinc-finger</keyword>
<keyword evidence="1" id="KW-0862">Zinc</keyword>
<protein>
    <recommendedName>
        <fullName evidence="3">CCHC-type domain-containing protein</fullName>
    </recommendedName>
</protein>
<feature type="domain" description="CCHC-type" evidence="3">
    <location>
        <begin position="106"/>
        <end position="121"/>
    </location>
</feature>
<dbReference type="InterPro" id="IPR001878">
    <property type="entry name" value="Znf_CCHC"/>
</dbReference>
<sequence>MPYFDGDFPSQGGWLRAVTKARQQADGAHSRAHLASEDEGGWSMVCPRCWWRLPEFKGTMHSTPSTTQVKSAHYHHSDELQRCMRGKCFRCLSPGHAAADCRDPVRCFSCGRWGHKSSVCKGRPSSCRQQAPLPKTAPPPFDDSNIPPLGMGAMARPRDPSIRPLDTCAMAFSIDNMDQELDRLSMHGMVAWLGGNRSVVEPEVMKRAICHHFSGSFPYRNLDIHTRSWQLVTHGDICNLKYRVHLCLEGIPLHAWNESIAKRVVARACDLDYVEKSSLDHADTRALCVWAWTHNPSDIPKVTWLTLSCRKVEFHSSQPAHGRRGLTFRVLVHLDLVEDPPGRDGHAAAPRVYTWDYGVINGERTPRDRHDPPPADIHGSHRDNDDGRHGRCECQGDNWYSRLTHSLSRNAASARDVSTPGGQVFLPHTENRHNQQEAPRWCGSALGSSTPDAAPMDWPTSAHAVNAWRMASSGNSRSRPAVVPLHQASPPQQRKRPMVPARRSVRIAAMNWPRGDTQAKARQVLMKRLGILDVEGLSHDDVLLCYFSLFKGPLIDAAVKALTALCGLDVAAALPTPHA</sequence>
<keyword evidence="5" id="KW-1185">Reference proteome</keyword>
<dbReference type="InterPro" id="IPR036875">
    <property type="entry name" value="Znf_CCHC_sf"/>
</dbReference>
<evidence type="ECO:0000313" key="5">
    <source>
        <dbReference type="Proteomes" id="UP000604825"/>
    </source>
</evidence>
<feature type="region of interest" description="Disordered" evidence="2">
    <location>
        <begin position="471"/>
        <end position="500"/>
    </location>
</feature>
<gene>
    <name evidence="4" type="ORF">NCGR_LOCUS22457</name>
</gene>
<feature type="compositionally biased region" description="Basic and acidic residues" evidence="2">
    <location>
        <begin position="364"/>
        <end position="389"/>
    </location>
</feature>
<dbReference type="OrthoDB" id="682567at2759"/>
<keyword evidence="1" id="KW-0479">Metal-binding</keyword>
<dbReference type="PANTHER" id="PTHR33087:SF21">
    <property type="entry name" value="OS03G0782100 PROTEIN"/>
    <property type="match status" value="1"/>
</dbReference>
<dbReference type="Gene3D" id="4.10.60.10">
    <property type="entry name" value="Zinc finger, CCHC-type"/>
    <property type="match status" value="1"/>
</dbReference>
<evidence type="ECO:0000313" key="4">
    <source>
        <dbReference type="EMBL" id="CAD6232924.1"/>
    </source>
</evidence>
<feature type="region of interest" description="Disordered" evidence="2">
    <location>
        <begin position="363"/>
        <end position="389"/>
    </location>
</feature>
<proteinExistence type="predicted"/>
<evidence type="ECO:0000256" key="1">
    <source>
        <dbReference type="PROSITE-ProRule" id="PRU00047"/>
    </source>
</evidence>
<dbReference type="SUPFAM" id="SSF57756">
    <property type="entry name" value="Retrovirus zinc finger-like domains"/>
    <property type="match status" value="1"/>
</dbReference>
<dbReference type="Proteomes" id="UP000604825">
    <property type="component" value="Unassembled WGS sequence"/>
</dbReference>
<evidence type="ECO:0000259" key="3">
    <source>
        <dbReference type="PROSITE" id="PS50158"/>
    </source>
</evidence>
<evidence type="ECO:0000256" key="2">
    <source>
        <dbReference type="SAM" id="MobiDB-lite"/>
    </source>
</evidence>
<feature type="domain" description="CCHC-type" evidence="3">
    <location>
        <begin position="87"/>
        <end position="103"/>
    </location>
</feature>
<dbReference type="PANTHER" id="PTHR33087">
    <property type="entry name" value="OS07G0539200 PROTEIN"/>
    <property type="match status" value="1"/>
</dbReference>
<feature type="region of interest" description="Disordered" evidence="2">
    <location>
        <begin position="123"/>
        <end position="143"/>
    </location>
</feature>
<accession>A0A811P5K4</accession>
<dbReference type="GO" id="GO:0008270">
    <property type="term" value="F:zinc ion binding"/>
    <property type="evidence" value="ECO:0007669"/>
    <property type="project" value="UniProtKB-KW"/>
</dbReference>
<comment type="caution">
    <text evidence="4">The sequence shown here is derived from an EMBL/GenBank/DDBJ whole genome shotgun (WGS) entry which is preliminary data.</text>
</comment>
<dbReference type="AlphaFoldDB" id="A0A811P5K4"/>
<dbReference type="GO" id="GO:0003676">
    <property type="term" value="F:nucleic acid binding"/>
    <property type="evidence" value="ECO:0007669"/>
    <property type="project" value="InterPro"/>
</dbReference>
<organism evidence="4 5">
    <name type="scientific">Miscanthus lutarioriparius</name>
    <dbReference type="NCBI Taxonomy" id="422564"/>
    <lineage>
        <taxon>Eukaryota</taxon>
        <taxon>Viridiplantae</taxon>
        <taxon>Streptophyta</taxon>
        <taxon>Embryophyta</taxon>
        <taxon>Tracheophyta</taxon>
        <taxon>Spermatophyta</taxon>
        <taxon>Magnoliopsida</taxon>
        <taxon>Liliopsida</taxon>
        <taxon>Poales</taxon>
        <taxon>Poaceae</taxon>
        <taxon>PACMAD clade</taxon>
        <taxon>Panicoideae</taxon>
        <taxon>Andropogonodae</taxon>
        <taxon>Andropogoneae</taxon>
        <taxon>Saccharinae</taxon>
        <taxon>Miscanthus</taxon>
    </lineage>
</organism>
<dbReference type="InterPro" id="IPR053253">
    <property type="entry name" value="Sex_diff_modulator"/>
</dbReference>